<name>B4LSC2_DROVI</name>
<dbReference type="PANTHER" id="PTHR21644:SF0">
    <property type="entry name" value="AT02555P-RELATED"/>
    <property type="match status" value="1"/>
</dbReference>
<dbReference type="InterPro" id="IPR009961">
    <property type="entry name" value="DUF1487"/>
</dbReference>
<dbReference type="InParanoid" id="B4LSC2"/>
<accession>B4LSC2</accession>
<dbReference type="EMBL" id="CH940649">
    <property type="protein sequence ID" value="EDW63730.1"/>
    <property type="molecule type" value="Genomic_DNA"/>
</dbReference>
<gene>
    <name evidence="1" type="primary">Dvir\GJ11430</name>
    <name evidence="1" type="ORF">Dvir_GJ11430</name>
</gene>
<dbReference type="OMA" id="IESAHNP"/>
<evidence type="ECO:0000313" key="1">
    <source>
        <dbReference type="EMBL" id="EDW63730.1"/>
    </source>
</evidence>
<proteinExistence type="predicted"/>
<protein>
    <submittedName>
        <fullName evidence="1">Uncharacterized protein</fullName>
    </submittedName>
</protein>
<keyword evidence="2" id="KW-1185">Reference proteome</keyword>
<dbReference type="Pfam" id="PF07368">
    <property type="entry name" value="DUF1487"/>
    <property type="match status" value="1"/>
</dbReference>
<dbReference type="PhylomeDB" id="B4LSC2"/>
<evidence type="ECO:0000313" key="2">
    <source>
        <dbReference type="Proteomes" id="UP000008792"/>
    </source>
</evidence>
<dbReference type="Proteomes" id="UP000008792">
    <property type="component" value="Unassembled WGS sequence"/>
</dbReference>
<reference evidence="1 2" key="1">
    <citation type="journal article" date="2007" name="Nature">
        <title>Evolution of genes and genomes on the Drosophila phylogeny.</title>
        <authorList>
            <consortium name="Drosophila 12 Genomes Consortium"/>
            <person name="Clark A.G."/>
            <person name="Eisen M.B."/>
            <person name="Smith D.R."/>
            <person name="Bergman C.M."/>
            <person name="Oliver B."/>
            <person name="Markow T.A."/>
            <person name="Kaufman T.C."/>
            <person name="Kellis M."/>
            <person name="Gelbart W."/>
            <person name="Iyer V.N."/>
            <person name="Pollard D.A."/>
            <person name="Sackton T.B."/>
            <person name="Larracuente A.M."/>
            <person name="Singh N.D."/>
            <person name="Abad J.P."/>
            <person name="Abt D.N."/>
            <person name="Adryan B."/>
            <person name="Aguade M."/>
            <person name="Akashi H."/>
            <person name="Anderson W.W."/>
            <person name="Aquadro C.F."/>
            <person name="Ardell D.H."/>
            <person name="Arguello R."/>
            <person name="Artieri C.G."/>
            <person name="Barbash D.A."/>
            <person name="Barker D."/>
            <person name="Barsanti P."/>
            <person name="Batterham P."/>
            <person name="Batzoglou S."/>
            <person name="Begun D."/>
            <person name="Bhutkar A."/>
            <person name="Blanco E."/>
            <person name="Bosak S.A."/>
            <person name="Bradley R.K."/>
            <person name="Brand A.D."/>
            <person name="Brent M.R."/>
            <person name="Brooks A.N."/>
            <person name="Brown R.H."/>
            <person name="Butlin R.K."/>
            <person name="Caggese C."/>
            <person name="Calvi B.R."/>
            <person name="Bernardo de Carvalho A."/>
            <person name="Caspi A."/>
            <person name="Castrezana S."/>
            <person name="Celniker S.E."/>
            <person name="Chang J.L."/>
            <person name="Chapple C."/>
            <person name="Chatterji S."/>
            <person name="Chinwalla A."/>
            <person name="Civetta A."/>
            <person name="Clifton S.W."/>
            <person name="Comeron J.M."/>
            <person name="Costello J.C."/>
            <person name="Coyne J.A."/>
            <person name="Daub J."/>
            <person name="David R.G."/>
            <person name="Delcher A.L."/>
            <person name="Delehaunty K."/>
            <person name="Do C.B."/>
            <person name="Ebling H."/>
            <person name="Edwards K."/>
            <person name="Eickbush T."/>
            <person name="Evans J.D."/>
            <person name="Filipski A."/>
            <person name="Findeiss S."/>
            <person name="Freyhult E."/>
            <person name="Fulton L."/>
            <person name="Fulton R."/>
            <person name="Garcia A.C."/>
            <person name="Gardiner A."/>
            <person name="Garfield D.A."/>
            <person name="Garvin B.E."/>
            <person name="Gibson G."/>
            <person name="Gilbert D."/>
            <person name="Gnerre S."/>
            <person name="Godfrey J."/>
            <person name="Good R."/>
            <person name="Gotea V."/>
            <person name="Gravely B."/>
            <person name="Greenberg A.J."/>
            <person name="Griffiths-Jones S."/>
            <person name="Gross S."/>
            <person name="Guigo R."/>
            <person name="Gustafson E.A."/>
            <person name="Haerty W."/>
            <person name="Hahn M.W."/>
            <person name="Halligan D.L."/>
            <person name="Halpern A.L."/>
            <person name="Halter G.M."/>
            <person name="Han M.V."/>
            <person name="Heger A."/>
            <person name="Hillier L."/>
            <person name="Hinrichs A.S."/>
            <person name="Holmes I."/>
            <person name="Hoskins R.A."/>
            <person name="Hubisz M.J."/>
            <person name="Hultmark D."/>
            <person name="Huntley M.A."/>
            <person name="Jaffe D.B."/>
            <person name="Jagadeeshan S."/>
            <person name="Jeck W.R."/>
            <person name="Johnson J."/>
            <person name="Jones C.D."/>
            <person name="Jordan W.C."/>
            <person name="Karpen G.H."/>
            <person name="Kataoka E."/>
            <person name="Keightley P.D."/>
            <person name="Kheradpour P."/>
            <person name="Kirkness E.F."/>
            <person name="Koerich L.B."/>
            <person name="Kristiansen K."/>
            <person name="Kudrna D."/>
            <person name="Kulathinal R.J."/>
            <person name="Kumar S."/>
            <person name="Kwok R."/>
            <person name="Lander E."/>
            <person name="Langley C.H."/>
            <person name="Lapoint R."/>
            <person name="Lazzaro B.P."/>
            <person name="Lee S.J."/>
            <person name="Levesque L."/>
            <person name="Li R."/>
            <person name="Lin C.F."/>
            <person name="Lin M.F."/>
            <person name="Lindblad-Toh K."/>
            <person name="Llopart A."/>
            <person name="Long M."/>
            <person name="Low L."/>
            <person name="Lozovsky E."/>
            <person name="Lu J."/>
            <person name="Luo M."/>
            <person name="Machado C.A."/>
            <person name="Makalowski W."/>
            <person name="Marzo M."/>
            <person name="Matsuda M."/>
            <person name="Matzkin L."/>
            <person name="McAllister B."/>
            <person name="McBride C.S."/>
            <person name="McKernan B."/>
            <person name="McKernan K."/>
            <person name="Mendez-Lago M."/>
            <person name="Minx P."/>
            <person name="Mollenhauer M.U."/>
            <person name="Montooth K."/>
            <person name="Mount S.M."/>
            <person name="Mu X."/>
            <person name="Myers E."/>
            <person name="Negre B."/>
            <person name="Newfeld S."/>
            <person name="Nielsen R."/>
            <person name="Noor M.A."/>
            <person name="O'Grady P."/>
            <person name="Pachter L."/>
            <person name="Papaceit M."/>
            <person name="Parisi M.J."/>
            <person name="Parisi M."/>
            <person name="Parts L."/>
            <person name="Pedersen J.S."/>
            <person name="Pesole G."/>
            <person name="Phillippy A.M."/>
            <person name="Ponting C.P."/>
            <person name="Pop M."/>
            <person name="Porcelli D."/>
            <person name="Powell J.R."/>
            <person name="Prohaska S."/>
            <person name="Pruitt K."/>
            <person name="Puig M."/>
            <person name="Quesneville H."/>
            <person name="Ram K.R."/>
            <person name="Rand D."/>
            <person name="Rasmussen M.D."/>
            <person name="Reed L.K."/>
            <person name="Reenan R."/>
            <person name="Reily A."/>
            <person name="Remington K.A."/>
            <person name="Rieger T.T."/>
            <person name="Ritchie M.G."/>
            <person name="Robin C."/>
            <person name="Rogers Y.H."/>
            <person name="Rohde C."/>
            <person name="Rozas J."/>
            <person name="Rubenfield M.J."/>
            <person name="Ruiz A."/>
            <person name="Russo S."/>
            <person name="Salzberg S.L."/>
            <person name="Sanchez-Gracia A."/>
            <person name="Saranga D.J."/>
            <person name="Sato H."/>
            <person name="Schaeffer S.W."/>
            <person name="Schatz M.C."/>
            <person name="Schlenke T."/>
            <person name="Schwartz R."/>
            <person name="Segarra C."/>
            <person name="Singh R.S."/>
            <person name="Sirot L."/>
            <person name="Sirota M."/>
            <person name="Sisneros N.B."/>
            <person name="Smith C.D."/>
            <person name="Smith T.F."/>
            <person name="Spieth J."/>
            <person name="Stage D.E."/>
            <person name="Stark A."/>
            <person name="Stephan W."/>
            <person name="Strausberg R.L."/>
            <person name="Strempel S."/>
            <person name="Sturgill D."/>
            <person name="Sutton G."/>
            <person name="Sutton G.G."/>
            <person name="Tao W."/>
            <person name="Teichmann S."/>
            <person name="Tobari Y.N."/>
            <person name="Tomimura Y."/>
            <person name="Tsolas J.M."/>
            <person name="Valente V.L."/>
            <person name="Venter E."/>
            <person name="Venter J.C."/>
            <person name="Vicario S."/>
            <person name="Vieira F.G."/>
            <person name="Vilella A.J."/>
            <person name="Villasante A."/>
            <person name="Walenz B."/>
            <person name="Wang J."/>
            <person name="Wasserman M."/>
            <person name="Watts T."/>
            <person name="Wilson D."/>
            <person name="Wilson R.K."/>
            <person name="Wing R.A."/>
            <person name="Wolfner M.F."/>
            <person name="Wong A."/>
            <person name="Wong G.K."/>
            <person name="Wu C.I."/>
            <person name="Wu G."/>
            <person name="Yamamoto D."/>
            <person name="Yang H.P."/>
            <person name="Yang S.P."/>
            <person name="Yorke J.A."/>
            <person name="Yoshida K."/>
            <person name="Zdobnov E."/>
            <person name="Zhang P."/>
            <person name="Zhang Y."/>
            <person name="Zimin A.V."/>
            <person name="Baldwin J."/>
            <person name="Abdouelleil A."/>
            <person name="Abdulkadir J."/>
            <person name="Abebe A."/>
            <person name="Abera B."/>
            <person name="Abreu J."/>
            <person name="Acer S.C."/>
            <person name="Aftuck L."/>
            <person name="Alexander A."/>
            <person name="An P."/>
            <person name="Anderson E."/>
            <person name="Anderson S."/>
            <person name="Arachi H."/>
            <person name="Azer M."/>
            <person name="Bachantsang P."/>
            <person name="Barry A."/>
            <person name="Bayul T."/>
            <person name="Berlin A."/>
            <person name="Bessette D."/>
            <person name="Bloom T."/>
            <person name="Blye J."/>
            <person name="Boguslavskiy L."/>
            <person name="Bonnet C."/>
            <person name="Boukhgalter B."/>
            <person name="Bourzgui I."/>
            <person name="Brown A."/>
            <person name="Cahill P."/>
            <person name="Channer S."/>
            <person name="Cheshatsang Y."/>
            <person name="Chuda L."/>
            <person name="Citroen M."/>
            <person name="Collymore A."/>
            <person name="Cooke P."/>
            <person name="Costello M."/>
            <person name="D'Aco K."/>
            <person name="Daza R."/>
            <person name="De Haan G."/>
            <person name="DeGray S."/>
            <person name="DeMaso C."/>
            <person name="Dhargay N."/>
            <person name="Dooley K."/>
            <person name="Dooley E."/>
            <person name="Doricent M."/>
            <person name="Dorje P."/>
            <person name="Dorjee K."/>
            <person name="Dupes A."/>
            <person name="Elong R."/>
            <person name="Falk J."/>
            <person name="Farina A."/>
            <person name="Faro S."/>
            <person name="Ferguson D."/>
            <person name="Fisher S."/>
            <person name="Foley C.D."/>
            <person name="Franke A."/>
            <person name="Friedrich D."/>
            <person name="Gadbois L."/>
            <person name="Gearin G."/>
            <person name="Gearin C.R."/>
            <person name="Giannoukos G."/>
            <person name="Goode T."/>
            <person name="Graham J."/>
            <person name="Grandbois E."/>
            <person name="Grewal S."/>
            <person name="Gyaltsen K."/>
            <person name="Hafez N."/>
            <person name="Hagos B."/>
            <person name="Hall J."/>
            <person name="Henson C."/>
            <person name="Hollinger A."/>
            <person name="Honan T."/>
            <person name="Huard M.D."/>
            <person name="Hughes L."/>
            <person name="Hurhula B."/>
            <person name="Husby M.E."/>
            <person name="Kamat A."/>
            <person name="Kanga B."/>
            <person name="Kashin S."/>
            <person name="Khazanovich D."/>
            <person name="Kisner P."/>
            <person name="Lance K."/>
            <person name="Lara M."/>
            <person name="Lee W."/>
            <person name="Lennon N."/>
            <person name="Letendre F."/>
            <person name="LeVine R."/>
            <person name="Lipovsky A."/>
            <person name="Liu X."/>
            <person name="Liu J."/>
            <person name="Liu S."/>
            <person name="Lokyitsang T."/>
            <person name="Lokyitsang Y."/>
            <person name="Lubonja R."/>
            <person name="Lui A."/>
            <person name="MacDonald P."/>
            <person name="Magnisalis V."/>
            <person name="Maru K."/>
            <person name="Matthews C."/>
            <person name="McCusker W."/>
            <person name="McDonough S."/>
            <person name="Mehta T."/>
            <person name="Meldrim J."/>
            <person name="Meneus L."/>
            <person name="Mihai O."/>
            <person name="Mihalev A."/>
            <person name="Mihova T."/>
            <person name="Mittelman R."/>
            <person name="Mlenga V."/>
            <person name="Montmayeur A."/>
            <person name="Mulrain L."/>
            <person name="Navidi A."/>
            <person name="Naylor J."/>
            <person name="Negash T."/>
            <person name="Nguyen T."/>
            <person name="Nguyen N."/>
            <person name="Nicol R."/>
            <person name="Norbu C."/>
            <person name="Norbu N."/>
            <person name="Novod N."/>
            <person name="O'Neill B."/>
            <person name="Osman S."/>
            <person name="Markiewicz E."/>
            <person name="Oyono O.L."/>
            <person name="Patti C."/>
            <person name="Phunkhang P."/>
            <person name="Pierre F."/>
            <person name="Priest M."/>
            <person name="Raghuraman S."/>
            <person name="Rege F."/>
            <person name="Reyes R."/>
            <person name="Rise C."/>
            <person name="Rogov P."/>
            <person name="Ross K."/>
            <person name="Ryan E."/>
            <person name="Settipalli S."/>
            <person name="Shea T."/>
            <person name="Sherpa N."/>
            <person name="Shi L."/>
            <person name="Shih D."/>
            <person name="Sparrow T."/>
            <person name="Spaulding J."/>
            <person name="Stalker J."/>
            <person name="Stange-Thomann N."/>
            <person name="Stavropoulos S."/>
            <person name="Stone C."/>
            <person name="Strader C."/>
            <person name="Tesfaye S."/>
            <person name="Thomson T."/>
            <person name="Thoulutsang Y."/>
            <person name="Thoulutsang D."/>
            <person name="Topham K."/>
            <person name="Topping I."/>
            <person name="Tsamla T."/>
            <person name="Vassiliev H."/>
            <person name="Vo A."/>
            <person name="Wangchuk T."/>
            <person name="Wangdi T."/>
            <person name="Weiand M."/>
            <person name="Wilkinson J."/>
            <person name="Wilson A."/>
            <person name="Yadav S."/>
            <person name="Young G."/>
            <person name="Yu Q."/>
            <person name="Zembek L."/>
            <person name="Zhong D."/>
            <person name="Zimmer A."/>
            <person name="Zwirko Z."/>
            <person name="Jaffe D.B."/>
            <person name="Alvarez P."/>
            <person name="Brockman W."/>
            <person name="Butler J."/>
            <person name="Chin C."/>
            <person name="Gnerre S."/>
            <person name="Grabherr M."/>
            <person name="Kleber M."/>
            <person name="Mauceli E."/>
            <person name="MacCallum I."/>
        </authorList>
    </citation>
    <scope>NUCLEOTIDE SEQUENCE [LARGE SCALE GENOMIC DNA]</scope>
    <source>
        <strain evidence="2">Tucson 15010-1051.87</strain>
    </source>
</reference>
<dbReference type="PANTHER" id="PTHR21644">
    <property type="entry name" value="AT02555P-RELATED"/>
    <property type="match status" value="1"/>
</dbReference>
<dbReference type="HOGENOM" id="CLU_072169_0_0_1"/>
<dbReference type="eggNOG" id="KOG2450">
    <property type="taxonomic scope" value="Eukaryota"/>
</dbReference>
<sequence length="333" mass="37145">MQNEDRRNSYDVISIPSYESLPVKSESSHPSQDAVRVTGRMVFNLKCDADGYGPLPFLPFNAPTPPVSEAGDTDFADSDPLSKDTLTFNVSDIQASIEVFCPQLMIIYGLGDINCALYFLIDSLHRPFQSNAVVTVLVEESMCNELVERIRAQMRPLCERVATHSSYRASMKALLDLNLEVIVASEEQVPPPLATPIVVCNGRHSQLGSGPTGVICLHTFRTTNEIIDICRKDNVNFESVTIWNESVEGLYQLAVNLDCTNFFFNCCNVNLGPIIPSHAVNKIDVHIVERFHYETLQVNEKMKIIVFPIGAHLAQRNSEERNISLAPIVFLNE</sequence>
<organism evidence="1 2">
    <name type="scientific">Drosophila virilis</name>
    <name type="common">Fruit fly</name>
    <dbReference type="NCBI Taxonomy" id="7244"/>
    <lineage>
        <taxon>Eukaryota</taxon>
        <taxon>Metazoa</taxon>
        <taxon>Ecdysozoa</taxon>
        <taxon>Arthropoda</taxon>
        <taxon>Hexapoda</taxon>
        <taxon>Insecta</taxon>
        <taxon>Pterygota</taxon>
        <taxon>Neoptera</taxon>
        <taxon>Endopterygota</taxon>
        <taxon>Diptera</taxon>
        <taxon>Brachycera</taxon>
        <taxon>Muscomorpha</taxon>
        <taxon>Ephydroidea</taxon>
        <taxon>Drosophilidae</taxon>
        <taxon>Drosophila</taxon>
    </lineage>
</organism>
<dbReference type="OrthoDB" id="310895at2759"/>
<dbReference type="KEGG" id="dvi:6629133"/>
<dbReference type="AlphaFoldDB" id="B4LSC2"/>
<dbReference type="STRING" id="7244.B4LSC2"/>